<comment type="caution">
    <text evidence="1">The sequence shown here is derived from an EMBL/GenBank/DDBJ whole genome shotgun (WGS) entry which is preliminary data.</text>
</comment>
<dbReference type="Proteomes" id="UP000777482">
    <property type="component" value="Unassembled WGS sequence"/>
</dbReference>
<keyword evidence="2" id="KW-1185">Reference proteome</keyword>
<organism evidence="1 2">
    <name type="scientific">Rhodotorula mucilaginosa</name>
    <name type="common">Yeast</name>
    <name type="synonym">Rhodotorula rubra</name>
    <dbReference type="NCBI Taxonomy" id="5537"/>
    <lineage>
        <taxon>Eukaryota</taxon>
        <taxon>Fungi</taxon>
        <taxon>Dikarya</taxon>
        <taxon>Basidiomycota</taxon>
        <taxon>Pucciniomycotina</taxon>
        <taxon>Microbotryomycetes</taxon>
        <taxon>Sporidiobolales</taxon>
        <taxon>Sporidiobolaceae</taxon>
        <taxon>Rhodotorula</taxon>
    </lineage>
</organism>
<dbReference type="AlphaFoldDB" id="A0A9P6VR68"/>
<gene>
    <name evidence="1" type="ORF">C6P46_003791</name>
</gene>
<proteinExistence type="predicted"/>
<evidence type="ECO:0000313" key="1">
    <source>
        <dbReference type="EMBL" id="KAG0653154.1"/>
    </source>
</evidence>
<sequence>PKTKVSGTIRFAPEGLPSYFSTLQLRKSKSPHSDKLVAASVASALQTPSKATTSKTTSLRPAVKLFNGPRLRVDTVFAPLRLHAAWKDWSKAEQRLSLASLQSAARLAHMLDTRLLLLQQRVISTVFGGIVVDLLKKPGPPVA</sequence>
<reference evidence="1 2" key="1">
    <citation type="submission" date="2020-11" db="EMBL/GenBank/DDBJ databases">
        <title>Kefir isolates.</title>
        <authorList>
            <person name="Marcisauskas S."/>
            <person name="Kim Y."/>
            <person name="Blasche S."/>
        </authorList>
    </citation>
    <scope>NUCLEOTIDE SEQUENCE [LARGE SCALE GENOMIC DNA]</scope>
    <source>
        <strain evidence="1 2">KR</strain>
    </source>
</reference>
<name>A0A9P6VR68_RHOMI</name>
<dbReference type="EMBL" id="PUHQ01000317">
    <property type="protein sequence ID" value="KAG0653154.1"/>
    <property type="molecule type" value="Genomic_DNA"/>
</dbReference>
<protein>
    <submittedName>
        <fullName evidence="1">Uncharacterized protein</fullName>
    </submittedName>
</protein>
<accession>A0A9P6VR68</accession>
<evidence type="ECO:0000313" key="2">
    <source>
        <dbReference type="Proteomes" id="UP000777482"/>
    </source>
</evidence>
<feature type="non-terminal residue" evidence="1">
    <location>
        <position position="1"/>
    </location>
</feature>